<protein>
    <submittedName>
        <fullName evidence="1">Uncharacterized protein</fullName>
    </submittedName>
</protein>
<evidence type="ECO:0000313" key="1">
    <source>
        <dbReference type="EMBL" id="SPP64540.1"/>
    </source>
</evidence>
<sequence>MGPCHKAERNTQRFHRTVRLTGIFSDYYGYFLRHRRVDTFRSGKRQKLIAGIDNPGEDYQPA</sequence>
<evidence type="ECO:0000313" key="2">
    <source>
        <dbReference type="Proteomes" id="UP000248168"/>
    </source>
</evidence>
<proteinExistence type="predicted"/>
<accession>A0A330L5E2</accession>
<dbReference type="AlphaFoldDB" id="A0A330L5E2"/>
<reference evidence="2" key="1">
    <citation type="submission" date="2018-04" db="EMBL/GenBank/DDBJ databases">
        <authorList>
            <person name="Lucker S."/>
            <person name="Sakoula D."/>
        </authorList>
    </citation>
    <scope>NUCLEOTIDE SEQUENCE [LARGE SCALE GENOMIC DNA]</scope>
</reference>
<dbReference type="EMBL" id="OUNR01000012">
    <property type="protein sequence ID" value="SPP64540.1"/>
    <property type="molecule type" value="Genomic_DNA"/>
</dbReference>
<organism evidence="1 2">
    <name type="scientific">Nitrospira lenta</name>
    <dbReference type="NCBI Taxonomy" id="1436998"/>
    <lineage>
        <taxon>Bacteria</taxon>
        <taxon>Pseudomonadati</taxon>
        <taxon>Nitrospirota</taxon>
        <taxon>Nitrospiria</taxon>
        <taxon>Nitrospirales</taxon>
        <taxon>Nitrospiraceae</taxon>
        <taxon>Nitrospira</taxon>
    </lineage>
</organism>
<name>A0A330L5E2_9BACT</name>
<keyword evidence="2" id="KW-1185">Reference proteome</keyword>
<dbReference type="InParanoid" id="A0A330L5E2"/>
<gene>
    <name evidence="1" type="ORF">NITLEN_20180</name>
</gene>
<dbReference type="Proteomes" id="UP000248168">
    <property type="component" value="Unassembled WGS sequence"/>
</dbReference>